<feature type="transmembrane region" description="Helical" evidence="2">
    <location>
        <begin position="30"/>
        <end position="53"/>
    </location>
</feature>
<keyword evidence="2" id="KW-0812">Transmembrane</keyword>
<dbReference type="InterPro" id="IPR050327">
    <property type="entry name" value="Proton-linked_MCT"/>
</dbReference>
<feature type="transmembrane region" description="Helical" evidence="2">
    <location>
        <begin position="103"/>
        <end position="123"/>
    </location>
</feature>
<gene>
    <name evidence="4" type="primary">LOC107268886</name>
</gene>
<feature type="transmembrane region" description="Helical" evidence="2">
    <location>
        <begin position="393"/>
        <end position="411"/>
    </location>
</feature>
<evidence type="ECO:0000256" key="1">
    <source>
        <dbReference type="SAM" id="MobiDB-lite"/>
    </source>
</evidence>
<dbReference type="GeneID" id="107268886"/>
<dbReference type="AlphaFoldDB" id="A0AAJ7FLE5"/>
<sequence length="412" mass="44543">MARSRRLRLDEVVSSVPELGPSVPDGGYSWIILLGVVTIQMTVPSILSMYGVVMGYLESDIEPDIDLYTGKITMTPILFYAFWNLTDPWSRTIVSLASVPRLVALIGVMLLSIGVLASGYLATGGVGAYLARLSAGAVMGIGASIIIIQSENMLRRHFRTRLRLVLTLKNIAFALGQILAPGYAFLLLSKAGLQTGLFLMAIIFIPTALGAATFAPPALQYAAPYTLLLGEEDNELTIKDTSPDVTRGTQHETEAGQTDASIRALEQGQRPEQEPETAEGPPPLFGAGSNSFSYEDPEDDVSLFVTPIARVSTTWSDEFRTMKLVTFWFAVFAWTGLKIGPLSICLLLPLLTIVRVNSATLADGVIVLIVLGVGTLIPAIGSYWNLKTAHQRSVYFGLSCWLGGFVLPWPTV</sequence>
<keyword evidence="2" id="KW-1133">Transmembrane helix</keyword>
<keyword evidence="2" id="KW-0472">Membrane</keyword>
<dbReference type="PANTHER" id="PTHR11360">
    <property type="entry name" value="MONOCARBOXYLATE TRANSPORTER"/>
    <property type="match status" value="1"/>
</dbReference>
<keyword evidence="3" id="KW-1185">Reference proteome</keyword>
<dbReference type="InterPro" id="IPR036259">
    <property type="entry name" value="MFS_trans_sf"/>
</dbReference>
<evidence type="ECO:0000313" key="3">
    <source>
        <dbReference type="Proteomes" id="UP000694920"/>
    </source>
</evidence>
<proteinExistence type="predicted"/>
<evidence type="ECO:0000313" key="4">
    <source>
        <dbReference type="RefSeq" id="XP_015597589.1"/>
    </source>
</evidence>
<dbReference type="SUPFAM" id="SSF103473">
    <property type="entry name" value="MFS general substrate transporter"/>
    <property type="match status" value="1"/>
</dbReference>
<feature type="transmembrane region" description="Helical" evidence="2">
    <location>
        <begin position="365"/>
        <end position="386"/>
    </location>
</feature>
<organism evidence="3 4">
    <name type="scientific">Cephus cinctus</name>
    <name type="common">Wheat stem sawfly</name>
    <dbReference type="NCBI Taxonomy" id="211228"/>
    <lineage>
        <taxon>Eukaryota</taxon>
        <taxon>Metazoa</taxon>
        <taxon>Ecdysozoa</taxon>
        <taxon>Arthropoda</taxon>
        <taxon>Hexapoda</taxon>
        <taxon>Insecta</taxon>
        <taxon>Pterygota</taxon>
        <taxon>Neoptera</taxon>
        <taxon>Endopterygota</taxon>
        <taxon>Hymenoptera</taxon>
        <taxon>Cephoidea</taxon>
        <taxon>Cephidae</taxon>
        <taxon>Cephus</taxon>
    </lineage>
</organism>
<dbReference type="Gene3D" id="1.20.1250.20">
    <property type="entry name" value="MFS general substrate transporter like domains"/>
    <property type="match status" value="1"/>
</dbReference>
<dbReference type="Proteomes" id="UP000694920">
    <property type="component" value="Unplaced"/>
</dbReference>
<feature type="region of interest" description="Disordered" evidence="1">
    <location>
        <begin position="239"/>
        <end position="289"/>
    </location>
</feature>
<feature type="transmembrane region" description="Helical" evidence="2">
    <location>
        <begin position="195"/>
        <end position="215"/>
    </location>
</feature>
<dbReference type="KEGG" id="ccin:107268886"/>
<protein>
    <submittedName>
        <fullName evidence="4">Uncharacterized protein LOC107268886</fullName>
    </submittedName>
</protein>
<feature type="transmembrane region" description="Helical" evidence="2">
    <location>
        <begin position="327"/>
        <end position="353"/>
    </location>
</feature>
<accession>A0AAJ7FLE5</accession>
<evidence type="ECO:0000256" key="2">
    <source>
        <dbReference type="SAM" id="Phobius"/>
    </source>
</evidence>
<name>A0AAJ7FLE5_CEPCN</name>
<dbReference type="RefSeq" id="XP_015597589.1">
    <property type="nucleotide sequence ID" value="XM_015742103.2"/>
</dbReference>
<reference evidence="4" key="1">
    <citation type="submission" date="2025-08" db="UniProtKB">
        <authorList>
            <consortium name="RefSeq"/>
        </authorList>
    </citation>
    <scope>IDENTIFICATION</scope>
</reference>
<feature type="transmembrane region" description="Helical" evidence="2">
    <location>
        <begin position="129"/>
        <end position="149"/>
    </location>
</feature>
<feature type="transmembrane region" description="Helical" evidence="2">
    <location>
        <begin position="170"/>
        <end position="189"/>
    </location>
</feature>
<feature type="transmembrane region" description="Helical" evidence="2">
    <location>
        <begin position="65"/>
        <end position="83"/>
    </location>
</feature>